<reference evidence="2 3" key="1">
    <citation type="journal article" date="2023" name="Hortic Res">
        <title>Pangenome of water caltrop reveals structural variations and asymmetric subgenome divergence after allopolyploidization.</title>
        <authorList>
            <person name="Zhang X."/>
            <person name="Chen Y."/>
            <person name="Wang L."/>
            <person name="Yuan Y."/>
            <person name="Fang M."/>
            <person name="Shi L."/>
            <person name="Lu R."/>
            <person name="Comes H.P."/>
            <person name="Ma Y."/>
            <person name="Chen Y."/>
            <person name="Huang G."/>
            <person name="Zhou Y."/>
            <person name="Zheng Z."/>
            <person name="Qiu Y."/>
        </authorList>
    </citation>
    <scope>NUCLEOTIDE SEQUENCE [LARGE SCALE GENOMIC DNA]</scope>
    <source>
        <tissue evidence="2">Roots</tissue>
    </source>
</reference>
<evidence type="ECO:0000256" key="1">
    <source>
        <dbReference type="SAM" id="MobiDB-lite"/>
    </source>
</evidence>
<dbReference type="AlphaFoldDB" id="A0AAN7GH29"/>
<proteinExistence type="predicted"/>
<keyword evidence="3" id="KW-1185">Reference proteome</keyword>
<dbReference type="Proteomes" id="UP001345219">
    <property type="component" value="Chromosome 10"/>
</dbReference>
<sequence length="76" mass="8102">MKKICSLFTSPFPVFNGTLEIHNFTILPSLTCLNLSTNGLEGSVPRALVAFPSSEFSDLFEGSSSSTTSVSTSQQP</sequence>
<organism evidence="2 3">
    <name type="scientific">Trapa incisa</name>
    <dbReference type="NCBI Taxonomy" id="236973"/>
    <lineage>
        <taxon>Eukaryota</taxon>
        <taxon>Viridiplantae</taxon>
        <taxon>Streptophyta</taxon>
        <taxon>Embryophyta</taxon>
        <taxon>Tracheophyta</taxon>
        <taxon>Spermatophyta</taxon>
        <taxon>Magnoliopsida</taxon>
        <taxon>eudicotyledons</taxon>
        <taxon>Gunneridae</taxon>
        <taxon>Pentapetalae</taxon>
        <taxon>rosids</taxon>
        <taxon>malvids</taxon>
        <taxon>Myrtales</taxon>
        <taxon>Lythraceae</taxon>
        <taxon>Trapa</taxon>
    </lineage>
</organism>
<evidence type="ECO:0008006" key="4">
    <source>
        <dbReference type="Google" id="ProtNLM"/>
    </source>
</evidence>
<feature type="region of interest" description="Disordered" evidence="1">
    <location>
        <begin position="57"/>
        <end position="76"/>
    </location>
</feature>
<evidence type="ECO:0000313" key="2">
    <source>
        <dbReference type="EMBL" id="KAK4745871.1"/>
    </source>
</evidence>
<evidence type="ECO:0000313" key="3">
    <source>
        <dbReference type="Proteomes" id="UP001345219"/>
    </source>
</evidence>
<dbReference type="EMBL" id="JAXIOK010000021">
    <property type="protein sequence ID" value="KAK4745871.1"/>
    <property type="molecule type" value="Genomic_DNA"/>
</dbReference>
<name>A0AAN7GH29_9MYRT</name>
<gene>
    <name evidence="2" type="ORF">SAY87_012183</name>
</gene>
<protein>
    <recommendedName>
        <fullName evidence="4">Non-specific serine/threonine protein kinase</fullName>
    </recommendedName>
</protein>
<comment type="caution">
    <text evidence="2">The sequence shown here is derived from an EMBL/GenBank/DDBJ whole genome shotgun (WGS) entry which is preliminary data.</text>
</comment>
<accession>A0AAN7GH29</accession>